<dbReference type="STRING" id="55758.MBFIL_17750"/>
<sequence length="184" mass="21703">MKIMGIVGSPRRDGTTYTIVEKLLNSEEEQKHEYEIHRLNSLNINPCQACYYCKENDGCDLDDDMVNLYKELYDSDLIVIGSPIYFGEVTSQTKLFIDRLYGLYNNKKREFKDKKVLLIYTYANSDENTYNNYIENQKKYLYDFVGFKIIETIKLHGIAEKKDYLNNKELIEKLETIKTNLINL</sequence>
<comment type="cofactor">
    <cofactor evidence="2">
        <name>[4Fe-4S] cluster</name>
        <dbReference type="ChEBI" id="CHEBI:49883"/>
    </cofactor>
</comment>
<dbReference type="PATRIC" id="fig|55758.3.peg.1991"/>
<comment type="cofactor">
    <cofactor evidence="1">
        <name>FMN</name>
        <dbReference type="ChEBI" id="CHEBI:58210"/>
    </cofactor>
</comment>
<evidence type="ECO:0000313" key="7">
    <source>
        <dbReference type="EMBL" id="KZX10373.1"/>
    </source>
</evidence>
<dbReference type="AlphaFoldDB" id="A0A165Z850"/>
<gene>
    <name evidence="7" type="primary">azoR</name>
    <name evidence="7" type="ORF">MBFIL_17750</name>
</gene>
<comment type="caution">
    <text evidence="7">The sequence shown here is derived from an EMBL/GenBank/DDBJ whole genome shotgun (WGS) entry which is preliminary data.</text>
</comment>
<dbReference type="InterPro" id="IPR051796">
    <property type="entry name" value="ISF_SsuE-like"/>
</dbReference>
<evidence type="ECO:0000256" key="3">
    <source>
        <dbReference type="ARBA" id="ARBA00022630"/>
    </source>
</evidence>
<keyword evidence="4" id="KW-0288">FMN</keyword>
<organism evidence="7 8">
    <name type="scientific">Methanobrevibacter filiformis</name>
    <dbReference type="NCBI Taxonomy" id="55758"/>
    <lineage>
        <taxon>Archaea</taxon>
        <taxon>Methanobacteriati</taxon>
        <taxon>Methanobacteriota</taxon>
        <taxon>Methanomada group</taxon>
        <taxon>Methanobacteria</taxon>
        <taxon>Methanobacteriales</taxon>
        <taxon>Methanobacteriaceae</taxon>
        <taxon>Methanobrevibacter</taxon>
    </lineage>
</organism>
<feature type="domain" description="NADPH-dependent FMN reductase-like" evidence="6">
    <location>
        <begin position="1"/>
        <end position="122"/>
    </location>
</feature>
<dbReference type="InterPro" id="IPR005025">
    <property type="entry name" value="FMN_Rdtase-like_dom"/>
</dbReference>
<name>A0A165Z850_9EURY</name>
<evidence type="ECO:0000256" key="5">
    <source>
        <dbReference type="ARBA" id="ARBA00038292"/>
    </source>
</evidence>
<proteinExistence type="inferred from homology"/>
<keyword evidence="3" id="KW-0285">Flavoprotein</keyword>
<accession>A0A165Z850</accession>
<dbReference type="Proteomes" id="UP000077066">
    <property type="component" value="Unassembled WGS sequence"/>
</dbReference>
<evidence type="ECO:0000256" key="1">
    <source>
        <dbReference type="ARBA" id="ARBA00001917"/>
    </source>
</evidence>
<dbReference type="PANTHER" id="PTHR43278">
    <property type="entry name" value="NAD(P)H-DEPENDENT FMN-CONTAINING OXIDOREDUCTASE YWQN-RELATED"/>
    <property type="match status" value="1"/>
</dbReference>
<evidence type="ECO:0000256" key="2">
    <source>
        <dbReference type="ARBA" id="ARBA00001966"/>
    </source>
</evidence>
<dbReference type="SUPFAM" id="SSF52218">
    <property type="entry name" value="Flavoproteins"/>
    <property type="match status" value="1"/>
</dbReference>
<reference evidence="7 8" key="1">
    <citation type="submission" date="2016-04" db="EMBL/GenBank/DDBJ databases">
        <title>Genome sequence of Methanobrevibacter filiformis DSM 11501.</title>
        <authorList>
            <person name="Poehlein A."/>
            <person name="Seedorf H."/>
            <person name="Daniel R."/>
        </authorList>
    </citation>
    <scope>NUCLEOTIDE SEQUENCE [LARGE SCALE GENOMIC DNA]</scope>
    <source>
        <strain evidence="7 8">DSM 11501</strain>
    </source>
</reference>
<evidence type="ECO:0000259" key="6">
    <source>
        <dbReference type="Pfam" id="PF03358"/>
    </source>
</evidence>
<dbReference type="GO" id="GO:0016491">
    <property type="term" value="F:oxidoreductase activity"/>
    <property type="evidence" value="ECO:0007669"/>
    <property type="project" value="InterPro"/>
</dbReference>
<dbReference type="OrthoDB" id="9059at2157"/>
<evidence type="ECO:0000256" key="4">
    <source>
        <dbReference type="ARBA" id="ARBA00022643"/>
    </source>
</evidence>
<dbReference type="EMBL" id="LWMT01000276">
    <property type="protein sequence ID" value="KZX10373.1"/>
    <property type="molecule type" value="Genomic_DNA"/>
</dbReference>
<comment type="similarity">
    <text evidence="5">Belongs to the SsuE family. Isf subfamily.</text>
</comment>
<dbReference type="Pfam" id="PF03358">
    <property type="entry name" value="FMN_red"/>
    <property type="match status" value="1"/>
</dbReference>
<dbReference type="RefSeq" id="WP_066973763.1">
    <property type="nucleotide sequence ID" value="NZ_LWMT01000276.1"/>
</dbReference>
<dbReference type="Gene3D" id="3.40.50.360">
    <property type="match status" value="1"/>
</dbReference>
<protein>
    <submittedName>
        <fullName evidence="7">FMN-dependent NADH-azoreductase</fullName>
    </submittedName>
</protein>
<dbReference type="InterPro" id="IPR029039">
    <property type="entry name" value="Flavoprotein-like_sf"/>
</dbReference>
<evidence type="ECO:0000313" key="8">
    <source>
        <dbReference type="Proteomes" id="UP000077066"/>
    </source>
</evidence>
<dbReference type="PANTHER" id="PTHR43278:SF2">
    <property type="entry name" value="IRON-SULFUR FLAVOPROTEIN"/>
    <property type="match status" value="1"/>
</dbReference>
<keyword evidence="8" id="KW-1185">Reference proteome</keyword>